<keyword evidence="4" id="KW-1185">Reference proteome</keyword>
<feature type="transmembrane region" description="Helical" evidence="1">
    <location>
        <begin position="162"/>
        <end position="180"/>
    </location>
</feature>
<organism evidence="3 4">
    <name type="scientific">Thauera mechernichensis</name>
    <dbReference type="NCBI Taxonomy" id="82788"/>
    <lineage>
        <taxon>Bacteria</taxon>
        <taxon>Pseudomonadati</taxon>
        <taxon>Pseudomonadota</taxon>
        <taxon>Betaproteobacteria</taxon>
        <taxon>Rhodocyclales</taxon>
        <taxon>Zoogloeaceae</taxon>
        <taxon>Thauera</taxon>
    </lineage>
</organism>
<name>A0ABW3WA60_9RHOO</name>
<protein>
    <submittedName>
        <fullName evidence="3">Tripartite tricarboxylate transporter permease</fullName>
    </submittedName>
</protein>
<evidence type="ECO:0000259" key="2">
    <source>
        <dbReference type="Pfam" id="PF01970"/>
    </source>
</evidence>
<dbReference type="RefSeq" id="WP_277830186.1">
    <property type="nucleotide sequence ID" value="NZ_JARQZE010000001.1"/>
</dbReference>
<reference evidence="4" key="1">
    <citation type="journal article" date="2019" name="Int. J. Syst. Evol. Microbiol.">
        <title>The Global Catalogue of Microorganisms (GCM) 10K type strain sequencing project: providing services to taxonomists for standard genome sequencing and annotation.</title>
        <authorList>
            <consortium name="The Broad Institute Genomics Platform"/>
            <consortium name="The Broad Institute Genome Sequencing Center for Infectious Disease"/>
            <person name="Wu L."/>
            <person name="Ma J."/>
        </authorList>
    </citation>
    <scope>NUCLEOTIDE SEQUENCE [LARGE SCALE GENOMIC DNA]</scope>
    <source>
        <strain evidence="4">CCUG 48884</strain>
    </source>
</reference>
<feature type="transmembrane region" description="Helical" evidence="1">
    <location>
        <begin position="97"/>
        <end position="119"/>
    </location>
</feature>
<dbReference type="InterPro" id="IPR002823">
    <property type="entry name" value="DUF112_TM"/>
</dbReference>
<accession>A0ABW3WA60</accession>
<proteinExistence type="predicted"/>
<feature type="transmembrane region" description="Helical" evidence="1">
    <location>
        <begin position="131"/>
        <end position="150"/>
    </location>
</feature>
<evidence type="ECO:0000313" key="3">
    <source>
        <dbReference type="EMBL" id="MFD1262666.1"/>
    </source>
</evidence>
<keyword evidence="1" id="KW-0472">Membrane</keyword>
<gene>
    <name evidence="3" type="ORF">ACFQ4M_03665</name>
</gene>
<feature type="transmembrane region" description="Helical" evidence="1">
    <location>
        <begin position="401"/>
        <end position="434"/>
    </location>
</feature>
<feature type="transmembrane region" description="Helical" evidence="1">
    <location>
        <begin position="378"/>
        <end position="395"/>
    </location>
</feature>
<feature type="transmembrane region" description="Helical" evidence="1">
    <location>
        <begin position="192"/>
        <end position="212"/>
    </location>
</feature>
<feature type="domain" description="DUF112" evidence="2">
    <location>
        <begin position="9"/>
        <end position="425"/>
    </location>
</feature>
<evidence type="ECO:0000256" key="1">
    <source>
        <dbReference type="SAM" id="Phobius"/>
    </source>
</evidence>
<keyword evidence="1" id="KW-1133">Transmembrane helix</keyword>
<dbReference type="Proteomes" id="UP001597158">
    <property type="component" value="Unassembled WGS sequence"/>
</dbReference>
<feature type="transmembrane region" description="Helical" evidence="1">
    <location>
        <begin position="346"/>
        <end position="371"/>
    </location>
</feature>
<dbReference type="PANTHER" id="PTHR35342:SF5">
    <property type="entry name" value="TRICARBOXYLIC TRANSPORT PROTEIN"/>
    <property type="match status" value="1"/>
</dbReference>
<comment type="caution">
    <text evidence="3">The sequence shown here is derived from an EMBL/GenBank/DDBJ whole genome shotgun (WGS) entry which is preliminary data.</text>
</comment>
<feature type="transmembrane region" description="Helical" evidence="1">
    <location>
        <begin position="303"/>
        <end position="326"/>
    </location>
</feature>
<feature type="transmembrane region" description="Helical" evidence="1">
    <location>
        <begin position="41"/>
        <end position="60"/>
    </location>
</feature>
<dbReference type="PANTHER" id="PTHR35342">
    <property type="entry name" value="TRICARBOXYLIC TRANSPORT PROTEIN"/>
    <property type="match status" value="1"/>
</dbReference>
<keyword evidence="1" id="KW-0812">Transmembrane</keyword>
<evidence type="ECO:0000313" key="4">
    <source>
        <dbReference type="Proteomes" id="UP001597158"/>
    </source>
</evidence>
<dbReference type="EMBL" id="JBHTMC010000006">
    <property type="protein sequence ID" value="MFD1262666.1"/>
    <property type="molecule type" value="Genomic_DNA"/>
</dbReference>
<sequence length="445" mass="45982">MIELAFTLLMPAALGALLGTLVGLLPGIGPAATMALLLPVTFTWPAEAALIIMCAVYFGAQYGSSTTAILLNLPGEASGLVTAEQGHRMALDGRGGVALVIAAAASLLAGLGTAALIAWSTPILAQASLALGPLQIALLILLAGVAVVAVGQGGLLRNSAMLLLGALIGLIGADFGGGIPRMTMGIAELRDGVGMVPLIVGLFGVGEVLASWSGRHAASTLAPVGRFWPTPKEWHHSAPAAVRGSMLGALVGMLPGGSTLLAALGSQSIERRLWRDKGTWTTGHVSGVAGPEAANNAAAQTGLIPLIGLGIPPNPAMAILLGALLLHGVPPGMAMFEQHAALFNHLIWGIVLANLMLFVLNVPLVGLWLNILRVPMQVLMPLILLISLIGVYAHQRSLFDVWLLMLFGVMGLIFRRAGFGLAPVVFGAVLAPLFEDHLRRYLMLL</sequence>
<dbReference type="Pfam" id="PF01970">
    <property type="entry name" value="TctA"/>
    <property type="match status" value="1"/>
</dbReference>